<gene>
    <name evidence="1" type="primary">Bm11824</name>
    <name evidence="1" type="ORF">BM_Bm11824</name>
</gene>
<feature type="non-terminal residue" evidence="1">
    <location>
        <position position="1"/>
    </location>
</feature>
<organism evidence="1">
    <name type="scientific">Brugia malayi</name>
    <name type="common">Filarial nematode worm</name>
    <dbReference type="NCBI Taxonomy" id="6279"/>
    <lineage>
        <taxon>Eukaryota</taxon>
        <taxon>Metazoa</taxon>
        <taxon>Ecdysozoa</taxon>
        <taxon>Nematoda</taxon>
        <taxon>Chromadorea</taxon>
        <taxon>Rhabditida</taxon>
        <taxon>Spirurina</taxon>
        <taxon>Spiruromorpha</taxon>
        <taxon>Filarioidea</taxon>
        <taxon>Onchocercidae</taxon>
        <taxon>Brugia</taxon>
    </lineage>
</organism>
<dbReference type="EMBL" id="LN860486">
    <property type="protein sequence ID" value="CDQ07523.1"/>
    <property type="molecule type" value="Genomic_DNA"/>
</dbReference>
<evidence type="ECO:0000313" key="1">
    <source>
        <dbReference type="EMBL" id="CDQ07523.1"/>
    </source>
</evidence>
<name>A0A1I9GA60_BRUMA</name>
<reference evidence="1" key="1">
    <citation type="journal article" date="2007" name="Science">
        <title>Draft genome of the filarial nematode parasite Brugia malayi.</title>
        <authorList>
            <person name="Ghedin E."/>
            <person name="Wang S."/>
            <person name="Spiro D."/>
            <person name="Caler E."/>
            <person name="Zhao Q."/>
            <person name="Crabtree J."/>
            <person name="Allen J.E."/>
            <person name="Delcher A.L."/>
            <person name="Guiliano D.B."/>
            <person name="Miranda-Saavedra D."/>
            <person name="Angiuoli S.V."/>
            <person name="Creasy T."/>
            <person name="Amedeo P."/>
            <person name="Haas B."/>
            <person name="El-Sayed N.M."/>
            <person name="Wortman J.R."/>
            <person name="Feldblyum T."/>
            <person name="Tallon L."/>
            <person name="Schatz M."/>
            <person name="Shumway M."/>
            <person name="Koo H."/>
            <person name="Salzberg S.L."/>
            <person name="Schobel S."/>
            <person name="Pertea M."/>
            <person name="Pop M."/>
            <person name="White O."/>
            <person name="Barton G.J."/>
            <person name="Carlow C.K."/>
            <person name="Crawford M.J."/>
            <person name="Daub J."/>
            <person name="Dimmic M.W."/>
            <person name="Estes C.F."/>
            <person name="Foster J.M."/>
            <person name="Ganatra M."/>
            <person name="Gregory W.F."/>
            <person name="Johnson N.M."/>
            <person name="Jin J."/>
            <person name="Komuniecki R."/>
            <person name="Korf I."/>
            <person name="Kumar S."/>
            <person name="Laney S."/>
            <person name="Li B.W."/>
            <person name="Li W."/>
            <person name="Lindblom T.H."/>
            <person name="Lustigman S."/>
            <person name="Ma D."/>
            <person name="Maina C.V."/>
            <person name="Martin D.M."/>
            <person name="McCarter J.P."/>
            <person name="McReynolds L."/>
            <person name="Mitreva M."/>
            <person name="Nutman T.B."/>
            <person name="Parkinson J."/>
            <person name="Peregrin-Alvarez J.M."/>
            <person name="Poole C."/>
            <person name="Ren Q."/>
            <person name="Saunders L."/>
            <person name="Sluder A.E."/>
            <person name="Smith K."/>
            <person name="Stanke M."/>
            <person name="Unnasch T.R."/>
            <person name="Ware J."/>
            <person name="Wei A.D."/>
            <person name="Weil G."/>
            <person name="Williams D.J."/>
            <person name="Zhang Y."/>
            <person name="Williams S.A."/>
            <person name="Fraser-Liggett C."/>
            <person name="Slatko B."/>
            <person name="Blaxter M.L."/>
            <person name="Scott A.L."/>
        </authorList>
    </citation>
    <scope>NUCLEOTIDE SEQUENCE</scope>
    <source>
        <strain evidence="1">FR3</strain>
    </source>
</reference>
<reference evidence="1" key="2">
    <citation type="submission" date="2012-12" db="EMBL/GenBank/DDBJ databases">
        <authorList>
            <consortium name="WormBase Consortium"/>
            <person name="Ghedin E."/>
            <person name="Paulini M."/>
        </authorList>
    </citation>
    <scope>NUCLEOTIDE SEQUENCE</scope>
    <source>
        <strain evidence="1">FR3</strain>
    </source>
</reference>
<protein>
    <submittedName>
        <fullName evidence="1">Bm11824</fullName>
    </submittedName>
</protein>
<sequence>DYKRVPPCLALCDSSSVKSGPCDCKALLAEPPPQPLVAGFLCVALAVLDSLCRPGWPQTHGDLSASASQGARITGFPELASSTKHGDGGNSSTLDPVCWTRAGASGALSSGHMGSVSCLCVPLLWTAEIPERGQLQQLTLSFKKLLCRLC</sequence>
<accession>A0A1I9GA60</accession>
<dbReference type="AlphaFoldDB" id="A0A1I9GA60"/>
<proteinExistence type="predicted"/>